<feature type="modified residue" description="4-aspartylphosphate" evidence="6">
    <location>
        <position position="50"/>
    </location>
</feature>
<dbReference type="GO" id="GO:0032993">
    <property type="term" value="C:protein-DNA complex"/>
    <property type="evidence" value="ECO:0007669"/>
    <property type="project" value="TreeGrafter"/>
</dbReference>
<dbReference type="KEGG" id="ccu:Ccur_10550"/>
<dbReference type="PANTHER" id="PTHR48111">
    <property type="entry name" value="REGULATOR OF RPOS"/>
    <property type="match status" value="1"/>
</dbReference>
<dbReference type="OrthoDB" id="9812490at2"/>
<name>C7MPA6_CRYCD</name>
<dbReference type="GO" id="GO:0000156">
    <property type="term" value="F:phosphorelay response regulator activity"/>
    <property type="evidence" value="ECO:0007669"/>
    <property type="project" value="TreeGrafter"/>
</dbReference>
<dbReference type="AlphaFoldDB" id="C7MPA6"/>
<evidence type="ECO:0000256" key="1">
    <source>
        <dbReference type="ARBA" id="ARBA00022553"/>
    </source>
</evidence>
<evidence type="ECO:0000259" key="8">
    <source>
        <dbReference type="PROSITE" id="PS50110"/>
    </source>
</evidence>
<dbReference type="Pfam" id="PF00072">
    <property type="entry name" value="Response_reg"/>
    <property type="match status" value="1"/>
</dbReference>
<evidence type="ECO:0000256" key="6">
    <source>
        <dbReference type="PROSITE-ProRule" id="PRU00169"/>
    </source>
</evidence>
<dbReference type="Proteomes" id="UP000000954">
    <property type="component" value="Chromosome"/>
</dbReference>
<dbReference type="HOGENOM" id="CLU_000445_30_1_11"/>
<dbReference type="CDD" id="cd00383">
    <property type="entry name" value="trans_reg_C"/>
    <property type="match status" value="1"/>
</dbReference>
<dbReference type="InterPro" id="IPR001789">
    <property type="entry name" value="Sig_transdc_resp-reg_receiver"/>
</dbReference>
<sequence>MDILIVEDNRPLSQVIRQCLEPNYVVHQAFDGEEGYFYAKEGIYDLIVLDLMLPGMNGYEVLEWLRADRVMTPVLILTALRGIDERLRGFRAGADDFLTKPFAKDELLLRIEAILRRSMNLVEKREFSFKDLVLYPDSHTACIQGEEIELKGRQYDVLEFLVSRQGQLISKSQIFDKVWGFMSDTSTNVVEVYMSAIRKQLKPYGYDIYVRTIRGAGYLFGDDGE</sequence>
<evidence type="ECO:0000256" key="3">
    <source>
        <dbReference type="ARBA" id="ARBA00023015"/>
    </source>
</evidence>
<keyword evidence="3" id="KW-0805">Transcription regulation</keyword>
<dbReference type="InterPro" id="IPR039420">
    <property type="entry name" value="WalR-like"/>
</dbReference>
<dbReference type="Pfam" id="PF00486">
    <property type="entry name" value="Trans_reg_C"/>
    <property type="match status" value="1"/>
</dbReference>
<proteinExistence type="predicted"/>
<evidence type="ECO:0000256" key="4">
    <source>
        <dbReference type="ARBA" id="ARBA00023125"/>
    </source>
</evidence>
<protein>
    <submittedName>
        <fullName evidence="10">Response regulator with CheY-like receiver domain protein and winged-helix DNA-binding domain protein</fullName>
    </submittedName>
</protein>
<keyword evidence="5" id="KW-0804">Transcription</keyword>
<feature type="domain" description="Response regulatory" evidence="8">
    <location>
        <begin position="2"/>
        <end position="115"/>
    </location>
</feature>
<dbReference type="RefSeq" id="WP_012803431.1">
    <property type="nucleotide sequence ID" value="NC_013170.1"/>
</dbReference>
<dbReference type="InterPro" id="IPR001867">
    <property type="entry name" value="OmpR/PhoB-type_DNA-bd"/>
</dbReference>
<dbReference type="Gene3D" id="1.10.10.10">
    <property type="entry name" value="Winged helix-like DNA-binding domain superfamily/Winged helix DNA-binding domain"/>
    <property type="match status" value="1"/>
</dbReference>
<dbReference type="STRING" id="469378.Ccur_10550"/>
<feature type="domain" description="OmpR/PhoB-type" evidence="9">
    <location>
        <begin position="124"/>
        <end position="222"/>
    </location>
</feature>
<keyword evidence="11" id="KW-1185">Reference proteome</keyword>
<keyword evidence="2" id="KW-0902">Two-component regulatory system</keyword>
<evidence type="ECO:0000256" key="5">
    <source>
        <dbReference type="ARBA" id="ARBA00023163"/>
    </source>
</evidence>
<gene>
    <name evidence="10" type="ordered locus">Ccur_10550</name>
</gene>
<dbReference type="EMBL" id="CP001682">
    <property type="protein sequence ID" value="ACU94746.1"/>
    <property type="molecule type" value="Genomic_DNA"/>
</dbReference>
<dbReference type="Gene3D" id="3.40.50.2300">
    <property type="match status" value="1"/>
</dbReference>
<feature type="DNA-binding region" description="OmpR/PhoB-type" evidence="7">
    <location>
        <begin position="124"/>
        <end position="222"/>
    </location>
</feature>
<dbReference type="InterPro" id="IPR036388">
    <property type="entry name" value="WH-like_DNA-bd_sf"/>
</dbReference>
<keyword evidence="4 7" id="KW-0238">DNA-binding</keyword>
<evidence type="ECO:0000313" key="10">
    <source>
        <dbReference type="EMBL" id="ACU94746.1"/>
    </source>
</evidence>
<dbReference type="GO" id="GO:0006355">
    <property type="term" value="P:regulation of DNA-templated transcription"/>
    <property type="evidence" value="ECO:0007669"/>
    <property type="project" value="InterPro"/>
</dbReference>
<evidence type="ECO:0000256" key="7">
    <source>
        <dbReference type="PROSITE-ProRule" id="PRU01091"/>
    </source>
</evidence>
<evidence type="ECO:0000313" key="11">
    <source>
        <dbReference type="Proteomes" id="UP000000954"/>
    </source>
</evidence>
<organism evidence="10 11">
    <name type="scientific">Cryptobacterium curtum (strain ATCC 700683 / DSM 15641 / CCUG 43107 / 12-3)</name>
    <dbReference type="NCBI Taxonomy" id="469378"/>
    <lineage>
        <taxon>Bacteria</taxon>
        <taxon>Bacillati</taxon>
        <taxon>Actinomycetota</taxon>
        <taxon>Coriobacteriia</taxon>
        <taxon>Eggerthellales</taxon>
        <taxon>Eggerthellaceae</taxon>
        <taxon>Cryptobacterium</taxon>
    </lineage>
</organism>
<dbReference type="SMART" id="SM00862">
    <property type="entry name" value="Trans_reg_C"/>
    <property type="match status" value="1"/>
</dbReference>
<dbReference type="SUPFAM" id="SSF52172">
    <property type="entry name" value="CheY-like"/>
    <property type="match status" value="1"/>
</dbReference>
<dbReference type="PANTHER" id="PTHR48111:SF22">
    <property type="entry name" value="REGULATOR OF RPOS"/>
    <property type="match status" value="1"/>
</dbReference>
<evidence type="ECO:0000256" key="2">
    <source>
        <dbReference type="ARBA" id="ARBA00023012"/>
    </source>
</evidence>
<dbReference type="InterPro" id="IPR011006">
    <property type="entry name" value="CheY-like_superfamily"/>
</dbReference>
<dbReference type="PROSITE" id="PS51755">
    <property type="entry name" value="OMPR_PHOB"/>
    <property type="match status" value="1"/>
</dbReference>
<dbReference type="SMART" id="SM00448">
    <property type="entry name" value="REC"/>
    <property type="match status" value="1"/>
</dbReference>
<reference evidence="10 11" key="1">
    <citation type="journal article" date="2009" name="Stand. Genomic Sci.">
        <title>Complete genome sequence of Cryptobacterium curtum type strain (12-3).</title>
        <authorList>
            <person name="Mavrommatis K."/>
            <person name="Pukall R."/>
            <person name="Rohde C."/>
            <person name="Chen F."/>
            <person name="Sims D."/>
            <person name="Brettin T."/>
            <person name="Kuske C."/>
            <person name="Detter J.C."/>
            <person name="Han C."/>
            <person name="Lapidus A."/>
            <person name="Copeland A."/>
            <person name="Glavina Del Rio T."/>
            <person name="Nolan M."/>
            <person name="Lucas S."/>
            <person name="Tice H."/>
            <person name="Cheng J.F."/>
            <person name="Bruce D."/>
            <person name="Goodwin L."/>
            <person name="Pitluck S."/>
            <person name="Ovchinnikova G."/>
            <person name="Pati A."/>
            <person name="Ivanova N."/>
            <person name="Chen A."/>
            <person name="Palaniappan K."/>
            <person name="Chain P."/>
            <person name="D'haeseleer P."/>
            <person name="Goker M."/>
            <person name="Bristow J."/>
            <person name="Eisen J.A."/>
            <person name="Markowitz V."/>
            <person name="Hugenholtz P."/>
            <person name="Rohde M."/>
            <person name="Klenk H.P."/>
            <person name="Kyrpides N.C."/>
        </authorList>
    </citation>
    <scope>NUCLEOTIDE SEQUENCE [LARGE SCALE GENOMIC DNA]</scope>
    <source>
        <strain evidence="11">ATCC 700683 / DSM 15641 / 12-3</strain>
    </source>
</reference>
<accession>C7MPA6</accession>
<dbReference type="eggNOG" id="COG0745">
    <property type="taxonomic scope" value="Bacteria"/>
</dbReference>
<dbReference type="GO" id="GO:0000976">
    <property type="term" value="F:transcription cis-regulatory region binding"/>
    <property type="evidence" value="ECO:0007669"/>
    <property type="project" value="TreeGrafter"/>
</dbReference>
<dbReference type="PROSITE" id="PS50110">
    <property type="entry name" value="RESPONSE_REGULATORY"/>
    <property type="match status" value="1"/>
</dbReference>
<dbReference type="GO" id="GO:0005829">
    <property type="term" value="C:cytosol"/>
    <property type="evidence" value="ECO:0007669"/>
    <property type="project" value="TreeGrafter"/>
</dbReference>
<evidence type="ECO:0000259" key="9">
    <source>
        <dbReference type="PROSITE" id="PS51755"/>
    </source>
</evidence>
<keyword evidence="1 6" id="KW-0597">Phosphoprotein</keyword>